<dbReference type="AlphaFoldDB" id="A0A1G6TUK9"/>
<keyword evidence="2" id="KW-1185">Reference proteome</keyword>
<dbReference type="RefSeq" id="WP_091239509.1">
    <property type="nucleotide sequence ID" value="NZ_FNAG01000002.1"/>
</dbReference>
<proteinExistence type="predicted"/>
<evidence type="ECO:0000313" key="1">
    <source>
        <dbReference type="EMBL" id="SDD32729.1"/>
    </source>
</evidence>
<accession>A0A1G6TUK9</accession>
<name>A0A1G6TUK9_9GAMM</name>
<protein>
    <submittedName>
        <fullName evidence="1">Uncharacterized protein</fullName>
    </submittedName>
</protein>
<sequence>MNTRTPAATAASTNVPRPQWPGLLQHAAMALEGRAIFDSESLAAELRAIAAALRSEVTA</sequence>
<gene>
    <name evidence="1" type="ORF">SAMN04488509_1028</name>
</gene>
<organism evidence="1 2">
    <name type="scientific">Aquimonas voraii</name>
    <dbReference type="NCBI Taxonomy" id="265719"/>
    <lineage>
        <taxon>Bacteria</taxon>
        <taxon>Pseudomonadati</taxon>
        <taxon>Pseudomonadota</taxon>
        <taxon>Gammaproteobacteria</taxon>
        <taxon>Lysobacterales</taxon>
        <taxon>Lysobacteraceae</taxon>
        <taxon>Aquimonas</taxon>
    </lineage>
</organism>
<reference evidence="1 2" key="1">
    <citation type="submission" date="2016-10" db="EMBL/GenBank/DDBJ databases">
        <authorList>
            <person name="de Groot N.N."/>
        </authorList>
    </citation>
    <scope>NUCLEOTIDE SEQUENCE [LARGE SCALE GENOMIC DNA]</scope>
    <source>
        <strain evidence="1 2">DSM 16957</strain>
    </source>
</reference>
<dbReference type="EMBL" id="FNAG01000002">
    <property type="protein sequence ID" value="SDD32729.1"/>
    <property type="molecule type" value="Genomic_DNA"/>
</dbReference>
<dbReference type="Proteomes" id="UP000199603">
    <property type="component" value="Unassembled WGS sequence"/>
</dbReference>
<dbReference type="STRING" id="265719.SAMN04488509_1028"/>
<evidence type="ECO:0000313" key="2">
    <source>
        <dbReference type="Proteomes" id="UP000199603"/>
    </source>
</evidence>